<evidence type="ECO:0000256" key="3">
    <source>
        <dbReference type="ARBA" id="ARBA00023277"/>
    </source>
</evidence>
<keyword evidence="1" id="KW-0858">Xylan degradation</keyword>
<dbReference type="EMBL" id="JAEFBK010000008">
    <property type="protein sequence ID" value="KAG7579123.1"/>
    <property type="molecule type" value="Genomic_DNA"/>
</dbReference>
<dbReference type="AlphaFoldDB" id="A0A8T2AYC5"/>
<dbReference type="Proteomes" id="UP000694240">
    <property type="component" value="Chromosome 8"/>
</dbReference>
<gene>
    <name evidence="8" type="ORF">ISN45_Aa03g032870</name>
</gene>
<dbReference type="InterPro" id="IPR044846">
    <property type="entry name" value="GH10"/>
</dbReference>
<comment type="caution">
    <text evidence="8">The sequence shown here is derived from an EMBL/GenBank/DDBJ whole genome shotgun (WGS) entry which is preliminary data.</text>
</comment>
<name>A0A8T2AYC5_9BRAS</name>
<dbReference type="Pfam" id="PF00331">
    <property type="entry name" value="Glyco_hydro_10"/>
    <property type="match status" value="2"/>
</dbReference>
<feature type="transmembrane region" description="Helical" evidence="6">
    <location>
        <begin position="35"/>
        <end position="56"/>
    </location>
</feature>
<evidence type="ECO:0000256" key="1">
    <source>
        <dbReference type="ARBA" id="ARBA00022651"/>
    </source>
</evidence>
<evidence type="ECO:0000256" key="4">
    <source>
        <dbReference type="ARBA" id="ARBA00023295"/>
    </source>
</evidence>
<reference evidence="8 9" key="1">
    <citation type="submission" date="2020-12" db="EMBL/GenBank/DDBJ databases">
        <title>Concerted genomic and epigenomic changes stabilize Arabidopsis allopolyploids.</title>
        <authorList>
            <person name="Chen Z."/>
        </authorList>
    </citation>
    <scope>NUCLEOTIDE SEQUENCE [LARGE SCALE GENOMIC DNA]</scope>
    <source>
        <strain evidence="8">Allo738</strain>
        <tissue evidence="8">Leaf</tissue>
    </source>
</reference>
<dbReference type="GO" id="GO:0045493">
    <property type="term" value="P:xylan catabolic process"/>
    <property type="evidence" value="ECO:0007669"/>
    <property type="project" value="UniProtKB-KW"/>
</dbReference>
<evidence type="ECO:0000313" key="9">
    <source>
        <dbReference type="Proteomes" id="UP000694240"/>
    </source>
</evidence>
<evidence type="ECO:0000256" key="6">
    <source>
        <dbReference type="SAM" id="Phobius"/>
    </source>
</evidence>
<keyword evidence="9" id="KW-1185">Reference proteome</keyword>
<dbReference type="SMART" id="SM00633">
    <property type="entry name" value="Glyco_10"/>
    <property type="match status" value="1"/>
</dbReference>
<evidence type="ECO:0000259" key="7">
    <source>
        <dbReference type="PROSITE" id="PS51760"/>
    </source>
</evidence>
<keyword evidence="5" id="KW-0624">Polysaccharide degradation</keyword>
<evidence type="ECO:0000256" key="5">
    <source>
        <dbReference type="ARBA" id="ARBA00023326"/>
    </source>
</evidence>
<protein>
    <submittedName>
        <fullName evidence="8">Glycoside hydrolase family 10 domain</fullName>
    </submittedName>
</protein>
<dbReference type="InterPro" id="IPR001000">
    <property type="entry name" value="GH10_dom"/>
</dbReference>
<dbReference type="GO" id="GO:0004553">
    <property type="term" value="F:hydrolase activity, hydrolyzing O-glycosyl compounds"/>
    <property type="evidence" value="ECO:0007669"/>
    <property type="project" value="InterPro"/>
</dbReference>
<sequence length="1233" mass="140059">MSPEKYKVAIVVDPAMKDISIGEETKKERPSSSSMSSTGVFAAISYMASAVLLVMFNKAALSSYRFPSANVITLLQMLSSCLILYVLRYFKIISFNNDRSKREHNNNLLTLVSTKRLLQTIPLAFTYLFYMVVICLSCMLAFMINYSVFLNTTLNSALTHSICGNLKDLFTITLGWLIFAGLPFDWVNVMGQALGLCVDPFSYDDQSLKSECLMEPPQTTGNTGGEGFKELKINENGGIRNVVERIDLEQENIYSISAWVKLRNESQRKVGMTFRGKNGRNVFGGEVMAKKGCWSLLIGGITADFSGPIDIFFKDDGLSASEILVENVRMQRFNKTQWRLQQDQVIEKIRKNKVRFQMSFQNKDALKGSVISIEQIKPSFLLGCAMNYRILESDSYKEWFVSRFRLTSFTNEMKWYATEAVRGQENYKLADSMMQLVEENGILVKGHTVLWDYKYWQPNWVKMITDPEDLKNVTLNRINSVMKRYKGRLIGWDVMNENVHFNYFENMLGGNASAIVYSLASKLDPDIPLFLNEFNTVEYPKDRVVSPVNVVKKMQEIVSFPGNNNIKGGIGAQGHFAPIQPNLAYMRSALDTLGSLGFPVWLTEVDMAKFPDQVKYMEDILREAYSHPAVKAIILYGGPEVSGFDKLTLADKDFNNTDIGDLIDKLLREWKQEPVEIPIQHHEHNDEEEGRIIGFSPEISLLHGHYRVTVTNPSVKNFSTSFTLEVTKETGHLQECLMEPPQTTGNTGGEGFKELKINENGGIRNVVERVNLQEGNIYSTSAWVKLRNESGITADFSGPIDIFFKSNGLAASEISVQNVRIQQFNKTQWRLQQDQVIEKIRKNKVRFQMSFQNKSALKGSVISIEQIKPSFLLGCAMNYLILKSDSYRKWFVSRFRLTSFTNEMKWYSTEVVRGQENYHLADSMMKLAEENKVLVKGHTVLWDDKTWQPSWVKTITNPEDLRKVTLNRINSVMKRYKGRVIGWDVMNENVHFRYFEDMLGKNASAIVYSLASKLDPAVPLFVNEFNTLEYANEVIGSPVNVKKKMEEIISFPGNNNIKGGIGAQGHFPPNQPNLAYIRSALDTLGSLGFPVWLTEVDVAKCPDQVKYLEEILREAYSHPAVKAIILWGGPEVSGFNKLTLADKDFKNTQAGDLIDKLLREWKQEPVEIPIQHHEHNDEEEGRIIGFSPEISLLHGHYRVTVTNPSMENLSTSFSLEVTKETGHLQEVQLVIDA</sequence>
<organism evidence="8 9">
    <name type="scientific">Arabidopsis thaliana x Arabidopsis arenosa</name>
    <dbReference type="NCBI Taxonomy" id="1240361"/>
    <lineage>
        <taxon>Eukaryota</taxon>
        <taxon>Viridiplantae</taxon>
        <taxon>Streptophyta</taxon>
        <taxon>Embryophyta</taxon>
        <taxon>Tracheophyta</taxon>
        <taxon>Spermatophyta</taxon>
        <taxon>Magnoliopsida</taxon>
        <taxon>eudicotyledons</taxon>
        <taxon>Gunneridae</taxon>
        <taxon>Pentapetalae</taxon>
        <taxon>rosids</taxon>
        <taxon>malvids</taxon>
        <taxon>Brassicales</taxon>
        <taxon>Brassicaceae</taxon>
        <taxon>Camelineae</taxon>
        <taxon>Arabidopsis</taxon>
    </lineage>
</organism>
<keyword evidence="6" id="KW-1133">Transmembrane helix</keyword>
<keyword evidence="4" id="KW-0326">Glycosidase</keyword>
<dbReference type="PANTHER" id="PTHR31490">
    <property type="entry name" value="GLYCOSYL HYDROLASE"/>
    <property type="match status" value="1"/>
</dbReference>
<dbReference type="PROSITE" id="PS51760">
    <property type="entry name" value="GH10_2"/>
    <property type="match status" value="2"/>
</dbReference>
<feature type="transmembrane region" description="Helical" evidence="6">
    <location>
        <begin position="127"/>
        <end position="148"/>
    </location>
</feature>
<proteinExistence type="predicted"/>
<feature type="transmembrane region" description="Helical" evidence="6">
    <location>
        <begin position="169"/>
        <end position="187"/>
    </location>
</feature>
<accession>A0A8T2AYC5</accession>
<keyword evidence="3" id="KW-0119">Carbohydrate metabolism</keyword>
<keyword evidence="6" id="KW-0812">Transmembrane</keyword>
<keyword evidence="6" id="KW-0472">Membrane</keyword>
<dbReference type="PANTHER" id="PTHR31490:SF41">
    <property type="entry name" value="ENDO-1,4-BETA-XYLANASE 4"/>
    <property type="match status" value="1"/>
</dbReference>
<feature type="domain" description="GH10" evidence="7">
    <location>
        <begin position="858"/>
        <end position="1157"/>
    </location>
</feature>
<feature type="transmembrane region" description="Helical" evidence="6">
    <location>
        <begin position="68"/>
        <end position="87"/>
    </location>
</feature>
<keyword evidence="2 8" id="KW-0378">Hydrolase</keyword>
<dbReference type="FunFam" id="3.20.20.80:FF:000104">
    <property type="entry name" value="Endo-1,4-beta-xylanase A"/>
    <property type="match status" value="1"/>
</dbReference>
<feature type="domain" description="GH10" evidence="7">
    <location>
        <begin position="367"/>
        <end position="666"/>
    </location>
</feature>
<evidence type="ECO:0000313" key="8">
    <source>
        <dbReference type="EMBL" id="KAG7579123.1"/>
    </source>
</evidence>
<evidence type="ECO:0000256" key="2">
    <source>
        <dbReference type="ARBA" id="ARBA00022801"/>
    </source>
</evidence>